<reference evidence="3" key="1">
    <citation type="submission" date="2021-02" db="EMBL/GenBank/DDBJ databases">
        <authorList>
            <person name="Nowell W R."/>
        </authorList>
    </citation>
    <scope>NUCLEOTIDE SEQUENCE</scope>
    <source>
        <strain evidence="3">Ploen Becks lab</strain>
    </source>
</reference>
<proteinExistence type="predicted"/>
<feature type="transmembrane region" description="Helical" evidence="1">
    <location>
        <begin position="407"/>
        <end position="430"/>
    </location>
</feature>
<protein>
    <recommendedName>
        <fullName evidence="5">G-protein coupled receptors family 1 profile domain-containing protein</fullName>
    </recommendedName>
</protein>
<evidence type="ECO:0008006" key="5">
    <source>
        <dbReference type="Google" id="ProtNLM"/>
    </source>
</evidence>
<keyword evidence="1" id="KW-1133">Transmembrane helix</keyword>
<feature type="chain" id="PRO_5032935590" description="G-protein coupled receptors family 1 profile domain-containing protein" evidence="2">
    <location>
        <begin position="22"/>
        <end position="615"/>
    </location>
</feature>
<sequence>MMNPIKFVLLLIFFSFSSLCAQNCTLFSKYNKIQNFDYNLLYNQFQRVLDLENVKNISEIIPECIEKKDRFPNTINFIPNEPIILDMRNKIEFALLLNNDSISKIRLEKIEAFDINNSLFRSFDLFNWIEIEFYASKLKVINKNSDICEITTINNLFKKLSSILFSFSVKYSKRTCPLLFSFLDIKFLTFQGLSNTFTKKNILEFIENKNSTFFSVEALSLYIYRYTISKNLINMFNNSNLVIIGQIDIIENDTFFENNPASLEFQIDSILSLFQDGGKWLNAFNYFIEIKIQQDDKNYYFPNRDICFFRHFPINSSIFLTVSYDSLYPNCTCPMLVLFSPYFLNPPENSSSLWLTYNELLKIGCLNPTFINSCNLNEKLKKCGDFFSYYNDFNVIRVLEISMRIEFFDIILSEIISVLGVLFNFINILILCPEISPKKMTNDPVHLMNRLMFLNSLINLVYLLINTLHILNRCVQINGIFCSRFYQNYYAQYYDIFMVEFIGSILKMCSSLSLICISVTRFQILASNHLSKRNYLKPKIIIFIVLFSIILNLDKLFVININGIRYISGSEFAYEFPDKNTFLLNFQQSRIKYTSYHSIIFYALYISHEIIASSN</sequence>
<keyword evidence="1" id="KW-0472">Membrane</keyword>
<evidence type="ECO:0000256" key="1">
    <source>
        <dbReference type="SAM" id="Phobius"/>
    </source>
</evidence>
<comment type="caution">
    <text evidence="3">The sequence shown here is derived from an EMBL/GenBank/DDBJ whole genome shotgun (WGS) entry which is preliminary data.</text>
</comment>
<accession>A0A814ELP7</accession>
<gene>
    <name evidence="3" type="ORF">OXX778_LOCUS14853</name>
</gene>
<dbReference type="Proteomes" id="UP000663879">
    <property type="component" value="Unassembled WGS sequence"/>
</dbReference>
<keyword evidence="1" id="KW-0812">Transmembrane</keyword>
<feature type="transmembrane region" description="Helical" evidence="1">
    <location>
        <begin position="491"/>
        <end position="519"/>
    </location>
</feature>
<keyword evidence="4" id="KW-1185">Reference proteome</keyword>
<evidence type="ECO:0000313" key="4">
    <source>
        <dbReference type="Proteomes" id="UP000663879"/>
    </source>
</evidence>
<evidence type="ECO:0000256" key="2">
    <source>
        <dbReference type="SAM" id="SignalP"/>
    </source>
</evidence>
<keyword evidence="2" id="KW-0732">Signal</keyword>
<dbReference type="OrthoDB" id="10231212at2759"/>
<feature type="transmembrane region" description="Helical" evidence="1">
    <location>
        <begin position="451"/>
        <end position="471"/>
    </location>
</feature>
<dbReference type="AlphaFoldDB" id="A0A814ELP7"/>
<feature type="signal peptide" evidence="2">
    <location>
        <begin position="1"/>
        <end position="21"/>
    </location>
</feature>
<organism evidence="3 4">
    <name type="scientific">Brachionus calyciflorus</name>
    <dbReference type="NCBI Taxonomy" id="104777"/>
    <lineage>
        <taxon>Eukaryota</taxon>
        <taxon>Metazoa</taxon>
        <taxon>Spiralia</taxon>
        <taxon>Gnathifera</taxon>
        <taxon>Rotifera</taxon>
        <taxon>Eurotatoria</taxon>
        <taxon>Monogononta</taxon>
        <taxon>Pseudotrocha</taxon>
        <taxon>Ploima</taxon>
        <taxon>Brachionidae</taxon>
        <taxon>Brachionus</taxon>
    </lineage>
</organism>
<dbReference type="Gene3D" id="1.20.1070.10">
    <property type="entry name" value="Rhodopsin 7-helix transmembrane proteins"/>
    <property type="match status" value="1"/>
</dbReference>
<name>A0A814ELP7_9BILA</name>
<evidence type="ECO:0000313" key="3">
    <source>
        <dbReference type="EMBL" id="CAF0969676.1"/>
    </source>
</evidence>
<dbReference type="EMBL" id="CAJNOC010003143">
    <property type="protein sequence ID" value="CAF0969676.1"/>
    <property type="molecule type" value="Genomic_DNA"/>
</dbReference>
<feature type="transmembrane region" description="Helical" evidence="1">
    <location>
        <begin position="540"/>
        <end position="558"/>
    </location>
</feature>